<proteinExistence type="predicted"/>
<name>A0A453GK39_AEGTS</name>
<reference evidence="2" key="2">
    <citation type="journal article" date="2017" name="Nat. Plants">
        <title>The Aegilops tauschii genome reveals multiple impacts of transposons.</title>
        <authorList>
            <person name="Zhao G."/>
            <person name="Zou C."/>
            <person name="Li K."/>
            <person name="Wang K."/>
            <person name="Li T."/>
            <person name="Gao L."/>
            <person name="Zhang X."/>
            <person name="Wang H."/>
            <person name="Yang Z."/>
            <person name="Liu X."/>
            <person name="Jiang W."/>
            <person name="Mao L."/>
            <person name="Kong X."/>
            <person name="Jiao Y."/>
            <person name="Jia J."/>
        </authorList>
    </citation>
    <scope>NUCLEOTIDE SEQUENCE [LARGE SCALE GENOMIC DNA]</scope>
    <source>
        <strain evidence="2">cv. AL8/78</strain>
    </source>
</reference>
<keyword evidence="2" id="KW-1185">Reference proteome</keyword>
<dbReference type="Gramene" id="AET3Gv21059800.9">
    <property type="protein sequence ID" value="AET3Gv21059800.9"/>
    <property type="gene ID" value="AET3Gv21059800"/>
</dbReference>
<protein>
    <submittedName>
        <fullName evidence="1">Uncharacterized protein</fullName>
    </submittedName>
</protein>
<reference evidence="2" key="1">
    <citation type="journal article" date="2014" name="Science">
        <title>Ancient hybridizations among the ancestral genomes of bread wheat.</title>
        <authorList>
            <consortium name="International Wheat Genome Sequencing Consortium,"/>
            <person name="Marcussen T."/>
            <person name="Sandve S.R."/>
            <person name="Heier L."/>
            <person name="Spannagl M."/>
            <person name="Pfeifer M."/>
            <person name="Jakobsen K.S."/>
            <person name="Wulff B.B."/>
            <person name="Steuernagel B."/>
            <person name="Mayer K.F."/>
            <person name="Olsen O.A."/>
        </authorList>
    </citation>
    <scope>NUCLEOTIDE SEQUENCE [LARGE SCALE GENOMIC DNA]</scope>
    <source>
        <strain evidence="2">cv. AL8/78</strain>
    </source>
</reference>
<reference evidence="1" key="3">
    <citation type="journal article" date="2017" name="Nature">
        <title>Genome sequence of the progenitor of the wheat D genome Aegilops tauschii.</title>
        <authorList>
            <person name="Luo M.C."/>
            <person name="Gu Y.Q."/>
            <person name="Puiu D."/>
            <person name="Wang H."/>
            <person name="Twardziok S.O."/>
            <person name="Deal K.R."/>
            <person name="Huo N."/>
            <person name="Zhu T."/>
            <person name="Wang L."/>
            <person name="Wang Y."/>
            <person name="McGuire P.E."/>
            <person name="Liu S."/>
            <person name="Long H."/>
            <person name="Ramasamy R.K."/>
            <person name="Rodriguez J.C."/>
            <person name="Van S.L."/>
            <person name="Yuan L."/>
            <person name="Wang Z."/>
            <person name="Xia Z."/>
            <person name="Xiao L."/>
            <person name="Anderson O.D."/>
            <person name="Ouyang S."/>
            <person name="Liang Y."/>
            <person name="Zimin A.V."/>
            <person name="Pertea G."/>
            <person name="Qi P."/>
            <person name="Bennetzen J.L."/>
            <person name="Dai X."/>
            <person name="Dawson M.W."/>
            <person name="Muller H.G."/>
            <person name="Kugler K."/>
            <person name="Rivarola-Duarte L."/>
            <person name="Spannagl M."/>
            <person name="Mayer K.F.X."/>
            <person name="Lu F.H."/>
            <person name="Bevan M.W."/>
            <person name="Leroy P."/>
            <person name="Li P."/>
            <person name="You F.M."/>
            <person name="Sun Q."/>
            <person name="Liu Z."/>
            <person name="Lyons E."/>
            <person name="Wicker T."/>
            <person name="Salzberg S.L."/>
            <person name="Devos K.M."/>
            <person name="Dvorak J."/>
        </authorList>
    </citation>
    <scope>NUCLEOTIDE SEQUENCE [LARGE SCALE GENOMIC DNA]</scope>
    <source>
        <strain evidence="1">cv. AL8/78</strain>
    </source>
</reference>
<sequence length="46" mass="5367">PDQSGRLQQHFLPALLQMVHSTSVNLATVRTPCNRKLSHDGKRWWR</sequence>
<evidence type="ECO:0000313" key="1">
    <source>
        <dbReference type="EnsemblPlants" id="AET3Gv21059800.9"/>
    </source>
</evidence>
<reference evidence="1" key="4">
    <citation type="submission" date="2019-03" db="UniProtKB">
        <authorList>
            <consortium name="EnsemblPlants"/>
        </authorList>
    </citation>
    <scope>IDENTIFICATION</scope>
</reference>
<dbReference type="AlphaFoldDB" id="A0A453GK39"/>
<accession>A0A453GK39</accession>
<evidence type="ECO:0000313" key="2">
    <source>
        <dbReference type="Proteomes" id="UP000015105"/>
    </source>
</evidence>
<dbReference type="EnsemblPlants" id="AET3Gv21059800.9">
    <property type="protein sequence ID" value="AET3Gv21059800.9"/>
    <property type="gene ID" value="AET3Gv21059800"/>
</dbReference>
<organism evidence="1 2">
    <name type="scientific">Aegilops tauschii subsp. strangulata</name>
    <name type="common">Goatgrass</name>
    <dbReference type="NCBI Taxonomy" id="200361"/>
    <lineage>
        <taxon>Eukaryota</taxon>
        <taxon>Viridiplantae</taxon>
        <taxon>Streptophyta</taxon>
        <taxon>Embryophyta</taxon>
        <taxon>Tracheophyta</taxon>
        <taxon>Spermatophyta</taxon>
        <taxon>Magnoliopsida</taxon>
        <taxon>Liliopsida</taxon>
        <taxon>Poales</taxon>
        <taxon>Poaceae</taxon>
        <taxon>BOP clade</taxon>
        <taxon>Pooideae</taxon>
        <taxon>Triticodae</taxon>
        <taxon>Triticeae</taxon>
        <taxon>Triticinae</taxon>
        <taxon>Aegilops</taxon>
    </lineage>
</organism>
<reference evidence="1" key="5">
    <citation type="journal article" date="2021" name="G3 (Bethesda)">
        <title>Aegilops tauschii genome assembly Aet v5.0 features greater sequence contiguity and improved annotation.</title>
        <authorList>
            <person name="Wang L."/>
            <person name="Zhu T."/>
            <person name="Rodriguez J.C."/>
            <person name="Deal K.R."/>
            <person name="Dubcovsky J."/>
            <person name="McGuire P.E."/>
            <person name="Lux T."/>
            <person name="Spannagl M."/>
            <person name="Mayer K.F.X."/>
            <person name="Baldrich P."/>
            <person name="Meyers B.C."/>
            <person name="Huo N."/>
            <person name="Gu Y.Q."/>
            <person name="Zhou H."/>
            <person name="Devos K.M."/>
            <person name="Bennetzen J.L."/>
            <person name="Unver T."/>
            <person name="Budak H."/>
            <person name="Gulick P.J."/>
            <person name="Galiba G."/>
            <person name="Kalapos B."/>
            <person name="Nelson D.R."/>
            <person name="Li P."/>
            <person name="You F.M."/>
            <person name="Luo M.C."/>
            <person name="Dvorak J."/>
        </authorList>
    </citation>
    <scope>NUCLEOTIDE SEQUENCE [LARGE SCALE GENOMIC DNA]</scope>
    <source>
        <strain evidence="1">cv. AL8/78</strain>
    </source>
</reference>
<dbReference type="Proteomes" id="UP000015105">
    <property type="component" value="Chromosome 3D"/>
</dbReference>